<dbReference type="PANTHER" id="PTHR42947">
    <property type="entry name" value="COB--COM HETERODISULFIDE REDUCTASE SUBUNIT B 1"/>
    <property type="match status" value="1"/>
</dbReference>
<dbReference type="Proteomes" id="UP000001556">
    <property type="component" value="Chromosome"/>
</dbReference>
<dbReference type="GO" id="GO:0008177">
    <property type="term" value="F:succinate dehydrogenase (quinone) activity"/>
    <property type="evidence" value="ECO:0007669"/>
    <property type="project" value="UniProtKB-EC"/>
</dbReference>
<name>A4J271_DESRM</name>
<reference evidence="3 4" key="1">
    <citation type="submission" date="2007-03" db="EMBL/GenBank/DDBJ databases">
        <title>Complete sequence of Desulfotomaculum reducens MI-1.</title>
        <authorList>
            <consortium name="US DOE Joint Genome Institute"/>
            <person name="Copeland A."/>
            <person name="Lucas S."/>
            <person name="Lapidus A."/>
            <person name="Barry K."/>
            <person name="Detter J.C."/>
            <person name="Glavina del Rio T."/>
            <person name="Hammon N."/>
            <person name="Israni S."/>
            <person name="Dalin E."/>
            <person name="Tice H."/>
            <person name="Pitluck S."/>
            <person name="Sims D."/>
            <person name="Brettin T."/>
            <person name="Bruce D."/>
            <person name="Han C."/>
            <person name="Tapia R."/>
            <person name="Schmutz J."/>
            <person name="Larimer F."/>
            <person name="Land M."/>
            <person name="Hauser L."/>
            <person name="Kyrpides N."/>
            <person name="Kim E."/>
            <person name="Tebo B.M."/>
            <person name="Richardson P."/>
        </authorList>
    </citation>
    <scope>NUCLEOTIDE SEQUENCE [LARGE SCALE GENOMIC DNA]</scope>
    <source>
        <strain evidence="3 4">MI-1</strain>
    </source>
</reference>
<dbReference type="InterPro" id="IPR051278">
    <property type="entry name" value="HdrB/HdrD_reductase"/>
</dbReference>
<feature type="domain" description="Cysteine-rich" evidence="2">
    <location>
        <begin position="3"/>
        <end position="86"/>
    </location>
</feature>
<gene>
    <name evidence="3" type="ordered locus">Dred_0634</name>
</gene>
<evidence type="ECO:0000256" key="1">
    <source>
        <dbReference type="ARBA" id="ARBA00023002"/>
    </source>
</evidence>
<dbReference type="KEGG" id="drm:Dred_0634"/>
<dbReference type="Gene3D" id="3.40.50.11810">
    <property type="match status" value="1"/>
</dbReference>
<accession>A4J271</accession>
<dbReference type="eggNOG" id="COG2048">
    <property type="taxonomic scope" value="Bacteria"/>
</dbReference>
<evidence type="ECO:0000313" key="4">
    <source>
        <dbReference type="Proteomes" id="UP000001556"/>
    </source>
</evidence>
<organism evidence="3 4">
    <name type="scientific">Desulforamulus reducens (strain ATCC BAA-1160 / DSM 100696 / MI-1)</name>
    <name type="common">Desulfotomaculum reducens</name>
    <dbReference type="NCBI Taxonomy" id="349161"/>
    <lineage>
        <taxon>Bacteria</taxon>
        <taxon>Bacillati</taxon>
        <taxon>Bacillota</taxon>
        <taxon>Clostridia</taxon>
        <taxon>Eubacteriales</taxon>
        <taxon>Peptococcaceae</taxon>
        <taxon>Desulforamulus</taxon>
    </lineage>
</organism>
<dbReference type="HOGENOM" id="CLU_052147_1_0_9"/>
<feature type="domain" description="Cysteine-rich" evidence="2">
    <location>
        <begin position="148"/>
        <end position="236"/>
    </location>
</feature>
<dbReference type="EMBL" id="CP000612">
    <property type="protein sequence ID" value="ABO49174.1"/>
    <property type="molecule type" value="Genomic_DNA"/>
</dbReference>
<dbReference type="AlphaFoldDB" id="A4J271"/>
<keyword evidence="4" id="KW-1185">Reference proteome</keyword>
<dbReference type="OrthoDB" id="9777685at2"/>
<evidence type="ECO:0000259" key="2">
    <source>
        <dbReference type="Pfam" id="PF02754"/>
    </source>
</evidence>
<dbReference type="InterPro" id="IPR004017">
    <property type="entry name" value="Cys_rich_dom"/>
</dbReference>
<proteinExistence type="predicted"/>
<protein>
    <submittedName>
        <fullName evidence="3">Succinate dehydrogenase subunit C</fullName>
        <ecNumber evidence="3">1.3.5.1</ecNumber>
    </submittedName>
</protein>
<keyword evidence="1 3" id="KW-0560">Oxidoreductase</keyword>
<dbReference type="Gene3D" id="1.20.1050.140">
    <property type="match status" value="1"/>
</dbReference>
<dbReference type="RefSeq" id="WP_011877010.1">
    <property type="nucleotide sequence ID" value="NC_009253.1"/>
</dbReference>
<dbReference type="Pfam" id="PF02754">
    <property type="entry name" value="CCG"/>
    <property type="match status" value="2"/>
</dbReference>
<dbReference type="EC" id="1.3.5.1" evidence="3"/>
<dbReference type="PANTHER" id="PTHR42947:SF1">
    <property type="entry name" value="COB--COM HETERODISULFIDE REDUCTASE SUBUNIT B 1"/>
    <property type="match status" value="1"/>
</dbReference>
<sequence length="290" mass="31173">MKYTYYPGCSSEGTAISYHHSALEVAKILGLDIKEIDDWNCCGSTVTSSVIGQFAADVLAARNLALAEKMGQEDVVATCSSCYAILGSVNKKFADEKFKTNANDALGKDELSYSGGLNVRMLLDVMVSDVGLETIASKVVKPLKGLKVAGYVGCQTVRALREFDNWENPTFLDDITRTLGAEAVNFSHKLKCCTGAMALSSPDVTISAIYPILKSAHDAGADLIVTPCPLCQMNLDAYQIKVNKIYGTNYNIPVLFFTQLMAIAFGLDRKKAALDYCIVSPNNALAGFGA</sequence>
<evidence type="ECO:0000313" key="3">
    <source>
        <dbReference type="EMBL" id="ABO49174.1"/>
    </source>
</evidence>
<dbReference type="STRING" id="349161.Dred_0634"/>